<comment type="caution">
    <text evidence="2">The sequence shown here is derived from an EMBL/GenBank/DDBJ whole genome shotgun (WGS) entry which is preliminary data.</text>
</comment>
<dbReference type="Proteomes" id="UP000556329">
    <property type="component" value="Unassembled WGS sequence"/>
</dbReference>
<keyword evidence="3" id="KW-1185">Reference proteome</keyword>
<proteinExistence type="predicted"/>
<reference evidence="2 3" key="1">
    <citation type="submission" date="2020-08" db="EMBL/GenBank/DDBJ databases">
        <title>Genomic Encyclopedia of Type Strains, Phase IV (KMG-IV): sequencing the most valuable type-strain genomes for metagenomic binning, comparative biology and taxonomic classification.</title>
        <authorList>
            <person name="Goeker M."/>
        </authorList>
    </citation>
    <scope>NUCLEOTIDE SEQUENCE [LARGE SCALE GENOMIC DNA]</scope>
    <source>
        <strain evidence="2 3">DSM 100039</strain>
    </source>
</reference>
<accession>A0A841PFY6</accession>
<name>A0A841PFY6_9HYPH</name>
<evidence type="ECO:0000313" key="2">
    <source>
        <dbReference type="EMBL" id="MBB6414066.1"/>
    </source>
</evidence>
<gene>
    <name evidence="2" type="ORF">HNQ71_006775</name>
</gene>
<feature type="region of interest" description="Disordered" evidence="1">
    <location>
        <begin position="244"/>
        <end position="279"/>
    </location>
</feature>
<evidence type="ECO:0000256" key="1">
    <source>
        <dbReference type="SAM" id="MobiDB-lite"/>
    </source>
</evidence>
<feature type="region of interest" description="Disordered" evidence="1">
    <location>
        <begin position="178"/>
        <end position="200"/>
    </location>
</feature>
<protein>
    <submittedName>
        <fullName evidence="2">Uncharacterized protein</fullName>
    </submittedName>
</protein>
<organism evidence="2 3">
    <name type="scientific">Mesorhizobium sangaii</name>
    <dbReference type="NCBI Taxonomy" id="505389"/>
    <lineage>
        <taxon>Bacteria</taxon>
        <taxon>Pseudomonadati</taxon>
        <taxon>Pseudomonadota</taxon>
        <taxon>Alphaproteobacteria</taxon>
        <taxon>Hyphomicrobiales</taxon>
        <taxon>Phyllobacteriaceae</taxon>
        <taxon>Mesorhizobium</taxon>
    </lineage>
</organism>
<evidence type="ECO:0000313" key="3">
    <source>
        <dbReference type="Proteomes" id="UP000556329"/>
    </source>
</evidence>
<feature type="compositionally biased region" description="Basic and acidic residues" evidence="1">
    <location>
        <begin position="178"/>
        <end position="187"/>
    </location>
</feature>
<dbReference type="RefSeq" id="WP_246462364.1">
    <property type="nucleotide sequence ID" value="NZ_JACHEF010000013.1"/>
</dbReference>
<dbReference type="AlphaFoldDB" id="A0A841PFY6"/>
<dbReference type="EMBL" id="JACHEF010000013">
    <property type="protein sequence ID" value="MBB6414066.1"/>
    <property type="molecule type" value="Genomic_DNA"/>
</dbReference>
<sequence>MTMIFLGGSRDIFELPVPAIERIGAIVAAEHGVLIGDAPGADAEMQGLLAGYNYEHVGVFHARAEPRNNLGDWAAYHIPPPVDAQGFAVHAVKDREMARRADFGLMVWDGASPGTCLNILRLAVIGSSCVVYDMMRGRVATVHNTADWRAMLHIAGPDVRRGVEARMTAEERLALPSDCREPRRDRAAQAAPLTRPKADPGAYAGCGDRLLAPFEASPLRGRPLRLPAILRNILPVCRARGRAVADQAEHSRLPRLTGASPARVGSERHLPAPMSKPGA</sequence>